<evidence type="ECO:0000313" key="4">
    <source>
        <dbReference type="EMBL" id="NLW36493.1"/>
    </source>
</evidence>
<protein>
    <submittedName>
        <fullName evidence="4">Flp pilus assembly protein CpaB</fullName>
    </submittedName>
</protein>
<dbReference type="Pfam" id="PF08666">
    <property type="entry name" value="SAF"/>
    <property type="match status" value="1"/>
</dbReference>
<proteinExistence type="predicted"/>
<feature type="compositionally biased region" description="Basic and acidic residues" evidence="1">
    <location>
        <begin position="285"/>
        <end position="294"/>
    </location>
</feature>
<reference evidence="4" key="1">
    <citation type="journal article" date="2020" name="Biotechnol. Biofuels">
        <title>New insights from the biogas microbiome by comprehensive genome-resolved metagenomics of nearly 1600 species originating from multiple anaerobic digesters.</title>
        <authorList>
            <person name="Campanaro S."/>
            <person name="Treu L."/>
            <person name="Rodriguez-R L.M."/>
            <person name="Kovalovszki A."/>
            <person name="Ziels R.M."/>
            <person name="Maus I."/>
            <person name="Zhu X."/>
            <person name="Kougias P.G."/>
            <person name="Basile A."/>
            <person name="Luo G."/>
            <person name="Schluter A."/>
            <person name="Konstantinidis K.T."/>
            <person name="Angelidaki I."/>
        </authorList>
    </citation>
    <scope>NUCLEOTIDE SEQUENCE</scope>
    <source>
        <strain evidence="4">AS06rmzACSIP_7</strain>
    </source>
</reference>
<dbReference type="Pfam" id="PF16976">
    <property type="entry name" value="RcpC"/>
    <property type="match status" value="1"/>
</dbReference>
<dbReference type="NCBIfam" id="TIGR03177">
    <property type="entry name" value="pilus_cpaB"/>
    <property type="match status" value="1"/>
</dbReference>
<keyword evidence="2" id="KW-0472">Membrane</keyword>
<dbReference type="SMART" id="SM00858">
    <property type="entry name" value="SAF"/>
    <property type="match status" value="1"/>
</dbReference>
<accession>A0A971M5N3</accession>
<feature type="domain" description="SAF" evidence="3">
    <location>
        <begin position="42"/>
        <end position="104"/>
    </location>
</feature>
<evidence type="ECO:0000313" key="5">
    <source>
        <dbReference type="Proteomes" id="UP000777265"/>
    </source>
</evidence>
<dbReference type="EMBL" id="JAAYEE010000255">
    <property type="protein sequence ID" value="NLW36493.1"/>
    <property type="molecule type" value="Genomic_DNA"/>
</dbReference>
<organism evidence="4 5">
    <name type="scientific">Syntrophorhabdus aromaticivorans</name>
    <dbReference type="NCBI Taxonomy" id="328301"/>
    <lineage>
        <taxon>Bacteria</taxon>
        <taxon>Pseudomonadati</taxon>
        <taxon>Thermodesulfobacteriota</taxon>
        <taxon>Syntrophorhabdia</taxon>
        <taxon>Syntrophorhabdales</taxon>
        <taxon>Syntrophorhabdaceae</taxon>
        <taxon>Syntrophorhabdus</taxon>
    </lineage>
</organism>
<feature type="region of interest" description="Disordered" evidence="1">
    <location>
        <begin position="238"/>
        <end position="294"/>
    </location>
</feature>
<dbReference type="InterPro" id="IPR031571">
    <property type="entry name" value="RcpC_dom"/>
</dbReference>
<reference evidence="4" key="2">
    <citation type="submission" date="2020-01" db="EMBL/GenBank/DDBJ databases">
        <authorList>
            <person name="Campanaro S."/>
        </authorList>
    </citation>
    <scope>NUCLEOTIDE SEQUENCE</scope>
    <source>
        <strain evidence="4">AS06rmzACSIP_7</strain>
    </source>
</reference>
<dbReference type="AlphaFoldDB" id="A0A971M5N3"/>
<keyword evidence="2" id="KW-0812">Transmembrane</keyword>
<feature type="transmembrane region" description="Helical" evidence="2">
    <location>
        <begin position="7"/>
        <end position="28"/>
    </location>
</feature>
<evidence type="ECO:0000256" key="1">
    <source>
        <dbReference type="SAM" id="MobiDB-lite"/>
    </source>
</evidence>
<dbReference type="Proteomes" id="UP000777265">
    <property type="component" value="Unassembled WGS sequence"/>
</dbReference>
<gene>
    <name evidence="4" type="primary">cpaB</name>
    <name evidence="4" type="ORF">GXY80_13615</name>
</gene>
<name>A0A971M5N3_9BACT</name>
<comment type="caution">
    <text evidence="4">The sequence shown here is derived from an EMBL/GenBank/DDBJ whole genome shotgun (WGS) entry which is preliminary data.</text>
</comment>
<dbReference type="InterPro" id="IPR013974">
    <property type="entry name" value="SAF"/>
</dbReference>
<dbReference type="CDD" id="cd11614">
    <property type="entry name" value="SAF_CpaB_FlgA_like"/>
    <property type="match status" value="1"/>
</dbReference>
<evidence type="ECO:0000256" key="2">
    <source>
        <dbReference type="SAM" id="Phobius"/>
    </source>
</evidence>
<sequence>MVKRGPAILVGVGIVIALIVTIISYNWLQATARKQEQLLATVDVAVAATDLAWGTVLNGQMIKTAPYLKKSLPAGYHTSTASLENRVLIYPVRANEPIFESSLAPTSITTGGMAAVVKPDKRAMAVKVDKVVGVSGFVFPGNRVDVLATLQERGENRTPTTKTVLENILVLATGSDVEKTSRQEKPTTVDVITLEVTSEEGEKLALAATQGKIQLALRNAADAKGVATRGATIPTLLSSLRGAGPTDDQEVMSRRLSSQRPVPPAAKEPLYSPYVIKGSSVHVQKSSEEGGTDR</sequence>
<dbReference type="InterPro" id="IPR017592">
    <property type="entry name" value="Pilus_assmbl_Flp-typ_CpaB"/>
</dbReference>
<evidence type="ECO:0000259" key="3">
    <source>
        <dbReference type="SMART" id="SM00858"/>
    </source>
</evidence>
<keyword evidence="2" id="KW-1133">Transmembrane helix</keyword>